<evidence type="ECO:0000256" key="2">
    <source>
        <dbReference type="SAM" id="MobiDB-lite"/>
    </source>
</evidence>
<feature type="compositionally biased region" description="Polar residues" evidence="2">
    <location>
        <begin position="213"/>
        <end position="222"/>
    </location>
</feature>
<keyword evidence="1" id="KW-0175">Coiled coil</keyword>
<reference evidence="3" key="1">
    <citation type="submission" date="2019-11" db="EMBL/GenBank/DDBJ databases">
        <title>The nuclear and mitochondrial genomes of Frieseomelitta varia - a highly eusocial stingless bee (Meliponini) with a permanently sterile worker caste.</title>
        <authorList>
            <person name="Freitas F.C.P."/>
            <person name="Lourenco A.P."/>
            <person name="Nunes F.M.F."/>
            <person name="Paschoal A.R."/>
            <person name="Abreu F.C.P."/>
            <person name="Barbin F.O."/>
            <person name="Bataglia L."/>
            <person name="Cardoso-Junior C.A.M."/>
            <person name="Cervoni M.S."/>
            <person name="Silva S.R."/>
            <person name="Dalarmi F."/>
            <person name="Del Lama M.A."/>
            <person name="Depintor T.S."/>
            <person name="Ferreira K.M."/>
            <person name="Goria P.S."/>
            <person name="Jaskot M.C."/>
            <person name="Lago D.C."/>
            <person name="Luna-Lucena D."/>
            <person name="Moda L.M."/>
            <person name="Nascimento L."/>
            <person name="Pedrino M."/>
            <person name="Rabico F.O."/>
            <person name="Sanches F.C."/>
            <person name="Santos D.E."/>
            <person name="Santos C.G."/>
            <person name="Vieira J."/>
            <person name="Lopes T.F."/>
            <person name="Barchuk A.R."/>
            <person name="Hartfelder K."/>
            <person name="Simoes Z.L.P."/>
            <person name="Bitondi M.M.G."/>
            <person name="Pinheiro D.G."/>
        </authorList>
    </citation>
    <scope>NUCLEOTIDE SEQUENCE</scope>
    <source>
        <strain evidence="3">USP_RPSP 00005682</strain>
        <tissue evidence="3">Whole individual</tissue>
    </source>
</reference>
<evidence type="ECO:0000313" key="3">
    <source>
        <dbReference type="EMBL" id="KAF3425119.1"/>
    </source>
</evidence>
<organism evidence="3 4">
    <name type="scientific">Frieseomelitta varia</name>
    <dbReference type="NCBI Taxonomy" id="561572"/>
    <lineage>
        <taxon>Eukaryota</taxon>
        <taxon>Metazoa</taxon>
        <taxon>Ecdysozoa</taxon>
        <taxon>Arthropoda</taxon>
        <taxon>Hexapoda</taxon>
        <taxon>Insecta</taxon>
        <taxon>Pterygota</taxon>
        <taxon>Neoptera</taxon>
        <taxon>Endopterygota</taxon>
        <taxon>Hymenoptera</taxon>
        <taxon>Apocrita</taxon>
        <taxon>Aculeata</taxon>
        <taxon>Apoidea</taxon>
        <taxon>Anthophila</taxon>
        <taxon>Apidae</taxon>
        <taxon>Frieseomelitta</taxon>
    </lineage>
</organism>
<gene>
    <name evidence="3" type="ORF">E2986_07916</name>
</gene>
<dbReference type="Gene3D" id="2.40.128.30">
    <property type="entry name" value="Avidin-like"/>
    <property type="match status" value="1"/>
</dbReference>
<accession>A0A833RAA2</accession>
<feature type="compositionally biased region" description="Polar residues" evidence="2">
    <location>
        <begin position="892"/>
        <end position="902"/>
    </location>
</feature>
<feature type="compositionally biased region" description="Basic residues" evidence="2">
    <location>
        <begin position="167"/>
        <end position="192"/>
    </location>
</feature>
<feature type="coiled-coil region" evidence="1">
    <location>
        <begin position="736"/>
        <end position="763"/>
    </location>
</feature>
<evidence type="ECO:0000256" key="1">
    <source>
        <dbReference type="SAM" id="Coils"/>
    </source>
</evidence>
<feature type="region of interest" description="Disordered" evidence="2">
    <location>
        <begin position="892"/>
        <end position="911"/>
    </location>
</feature>
<feature type="compositionally biased region" description="Basic and acidic residues" evidence="2">
    <location>
        <begin position="69"/>
        <end position="82"/>
    </location>
</feature>
<feature type="region of interest" description="Disordered" evidence="2">
    <location>
        <begin position="145"/>
        <end position="249"/>
    </location>
</feature>
<dbReference type="AlphaFoldDB" id="A0A833RAA2"/>
<evidence type="ECO:0000313" key="4">
    <source>
        <dbReference type="Proteomes" id="UP000655588"/>
    </source>
</evidence>
<dbReference type="Proteomes" id="UP000655588">
    <property type="component" value="Unassembled WGS sequence"/>
</dbReference>
<name>A0A833RAA2_9HYME</name>
<sequence>MATFGIPLVVFSRRCTRAKGSSKLTMIVPLLISAVCVEGNSKKLSFVPSEENKALAQSHRQSSTFLKETSVHDGDSNLVEKRHSNKNNEFQDSRLRRGSMNSLENGLSRTDGGGLAHKMAKDALKSPEMQETIRKLSRVGTKRTFRTNGKVPGISKTGAKAAEERRHQKRMRHNGRRKKKRKRHHQRHRKQRPGLLKRGSFKRTLDSERDVNALTQKSNGRGNSMIKRNPVTHGENSRDKSSTSKSTVKVTGVKVDENDYVDFSTTMSIKSTRKSQKTESLPAKLQQNGKMVERLMRTTTKDPSKKNSGDQGVEYSDYYSDDEILQDIAANKIPMQLVDLKNPNDRFARQAVNFTSYRDNQIDRNLQSHYPDNNARRKEFRYNDDSVNYLNDFQNYPTIERSSTLNRNSRLFGADDPSLGYATNYKPLEQRSGNPDAPYSANVAAIPEQSQVLEGINNLDTFDPNKLNDKQQPVVEAQNPDRFHYLNQYETSQEHFQSSNSNEPQSLNVNEPGEPQVRQSQNTNNYQQIESNLPREESLNQSAMNQPQIDNAGMPDAKEKDTEVHTQFNYSPLQLYNLKDEQELKNFPAQSVYNIPAVKVPNAMDQPLGKILESLGINVNGGLNNVNQNENLNENINQVLPYSDTYANGIPMEHFISPGYLKKKQNNEQTNFYEDGNTRGLEYPGIKSRNRNKVREGYSRQSNKNGIHNDDILSHMDDYKDSSNNTNISIVVHDTKEVANQILDTIMEELEELKEDRSKKNKREGLPCRLSGSWSTAQAGMKLDMRVVNRTIIVTLSDLASPHLHESFLNGTWNVSGHVPFKRGSPFTLIATNNYTNSIAVFVGACRVCQGIDTIAGVWSVARQPKGCKDFQVATSVFNDIFRKTKLSSLKENQGTNSTKNATIKHRNRKS</sequence>
<feature type="region of interest" description="Disordered" evidence="2">
    <location>
        <begin position="414"/>
        <end position="440"/>
    </location>
</feature>
<keyword evidence="4" id="KW-1185">Reference proteome</keyword>
<comment type="caution">
    <text evidence="3">The sequence shown here is derived from an EMBL/GenBank/DDBJ whole genome shotgun (WGS) entry which is preliminary data.</text>
</comment>
<feature type="region of interest" description="Disordered" evidence="2">
    <location>
        <begin position="67"/>
        <end position="114"/>
    </location>
</feature>
<dbReference type="EMBL" id="WNWW01000418">
    <property type="protein sequence ID" value="KAF3425119.1"/>
    <property type="molecule type" value="Genomic_DNA"/>
</dbReference>
<proteinExistence type="predicted"/>
<dbReference type="InterPro" id="IPR036896">
    <property type="entry name" value="Avidin-like_sf"/>
</dbReference>
<feature type="region of interest" description="Disordered" evidence="2">
    <location>
        <begin position="492"/>
        <end position="521"/>
    </location>
</feature>
<feature type="compositionally biased region" description="Polar residues" evidence="2">
    <location>
        <begin position="99"/>
        <end position="108"/>
    </location>
</feature>
<protein>
    <submittedName>
        <fullName evidence="3">Uncharacterized protein</fullName>
    </submittedName>
</protein>
<feature type="compositionally biased region" description="Polar residues" evidence="2">
    <location>
        <begin position="492"/>
        <end position="509"/>
    </location>
</feature>